<dbReference type="InterPro" id="IPR036291">
    <property type="entry name" value="NAD(P)-bd_dom_sf"/>
</dbReference>
<dbReference type="InterPro" id="IPR020843">
    <property type="entry name" value="ER"/>
</dbReference>
<dbReference type="InterPro" id="IPR013149">
    <property type="entry name" value="ADH-like_C"/>
</dbReference>
<keyword evidence="1 4" id="KW-0479">Metal-binding</keyword>
<gene>
    <name evidence="6" type="ORF">MUG09_02805</name>
</gene>
<protein>
    <submittedName>
        <fullName evidence="6">Alcohol dehydrogenase catalytic domain-containing protein</fullName>
    </submittedName>
</protein>
<dbReference type="PROSITE" id="PS00059">
    <property type="entry name" value="ADH_ZINC"/>
    <property type="match status" value="1"/>
</dbReference>
<dbReference type="PANTHER" id="PTHR43401">
    <property type="entry name" value="L-THREONINE 3-DEHYDROGENASE"/>
    <property type="match status" value="1"/>
</dbReference>
<dbReference type="Gene3D" id="3.90.180.10">
    <property type="entry name" value="Medium-chain alcohol dehydrogenases, catalytic domain"/>
    <property type="match status" value="2"/>
</dbReference>
<dbReference type="Gene3D" id="3.40.50.720">
    <property type="entry name" value="NAD(P)-binding Rossmann-like Domain"/>
    <property type="match status" value="1"/>
</dbReference>
<reference evidence="7" key="1">
    <citation type="journal article" date="2024" name="J Bioinform Genom">
        <title>Complete genome sequence of the type strain bacterium Sphaerochaeta associata GLS2t (VKM B-2742)t.</title>
        <authorList>
            <person name="Troshina O.Y."/>
            <person name="Tepeeva A.N."/>
            <person name="Arzamasceva V.O."/>
            <person name="Whitman W.B."/>
            <person name="Varghese N."/>
            <person name="Shapiro N."/>
            <person name="Woyke T."/>
            <person name="Kripides N.C."/>
            <person name="Vasilenko O.V."/>
        </authorList>
    </citation>
    <scope>NUCLEOTIDE SEQUENCE [LARGE SCALE GENOMIC DNA]</scope>
    <source>
        <strain evidence="7">GLS2T</strain>
    </source>
</reference>
<dbReference type="InterPro" id="IPR002328">
    <property type="entry name" value="ADH_Zn_CS"/>
</dbReference>
<dbReference type="SUPFAM" id="SSF50129">
    <property type="entry name" value="GroES-like"/>
    <property type="match status" value="1"/>
</dbReference>
<evidence type="ECO:0000256" key="4">
    <source>
        <dbReference type="RuleBase" id="RU361277"/>
    </source>
</evidence>
<dbReference type="InterPro" id="IPR013154">
    <property type="entry name" value="ADH-like_N"/>
</dbReference>
<organism evidence="6 7">
    <name type="scientific">Sphaerochaeta associata</name>
    <dbReference type="NCBI Taxonomy" id="1129264"/>
    <lineage>
        <taxon>Bacteria</taxon>
        <taxon>Pseudomonadati</taxon>
        <taxon>Spirochaetota</taxon>
        <taxon>Spirochaetia</taxon>
        <taxon>Spirochaetales</taxon>
        <taxon>Sphaerochaetaceae</taxon>
        <taxon>Sphaerochaeta</taxon>
    </lineage>
</organism>
<comment type="similarity">
    <text evidence="4">Belongs to the zinc-containing alcohol dehydrogenase family.</text>
</comment>
<dbReference type="SMART" id="SM00829">
    <property type="entry name" value="PKS_ER"/>
    <property type="match status" value="1"/>
</dbReference>
<comment type="cofactor">
    <cofactor evidence="4">
        <name>Zn(2+)</name>
        <dbReference type="ChEBI" id="CHEBI:29105"/>
    </cofactor>
</comment>
<keyword evidence="3" id="KW-0560">Oxidoreductase</keyword>
<dbReference type="EMBL" id="CP094929">
    <property type="protein sequence ID" value="UOM51706.1"/>
    <property type="molecule type" value="Genomic_DNA"/>
</dbReference>
<evidence type="ECO:0000259" key="5">
    <source>
        <dbReference type="SMART" id="SM00829"/>
    </source>
</evidence>
<dbReference type="SUPFAM" id="SSF51735">
    <property type="entry name" value="NAD(P)-binding Rossmann-fold domains"/>
    <property type="match status" value="1"/>
</dbReference>
<dbReference type="RefSeq" id="WP_244773355.1">
    <property type="nucleotide sequence ID" value="NZ_CP094929.1"/>
</dbReference>
<dbReference type="Proteomes" id="UP000829708">
    <property type="component" value="Chromosome"/>
</dbReference>
<evidence type="ECO:0000256" key="2">
    <source>
        <dbReference type="ARBA" id="ARBA00022833"/>
    </source>
</evidence>
<sequence length="346" mass="38075">MPTTMTYADLALLSEREAKGDYQKVAILEEPYKLSLAKAAIPEPSDTEIRVKVIYVGICGSDLEAFKGTRNPEFITLPARLGHEVAGIIDKVGSNVLGLKVGMKVACRYVWGAYAQYIVCKPFNVQVMPDSFPLKSISLIEILPGVIHAAELSAIDSGKRVLIIGQGVSGLMLTQVVSLYSPSALVVTDHKKRNLELAKSYGATQTIQIPVDKIDNAPYVLQAHPEGYDVVIPCLLEGDCVVDAISCCRIGGKVVMYGGIGKTSQPVDYFAMHRKRAEILSTEPKRDIDMYRYFKEGISLVTDGLIRTHDYIDRIYPLEAIQEAFEVRAENSNDVIHVLIQVAEEI</sequence>
<evidence type="ECO:0000256" key="3">
    <source>
        <dbReference type="ARBA" id="ARBA00023002"/>
    </source>
</evidence>
<evidence type="ECO:0000256" key="1">
    <source>
        <dbReference type="ARBA" id="ARBA00022723"/>
    </source>
</evidence>
<name>A0ABY4DBQ7_9SPIR</name>
<keyword evidence="2 4" id="KW-0862">Zinc</keyword>
<dbReference type="Pfam" id="PF08240">
    <property type="entry name" value="ADH_N"/>
    <property type="match status" value="1"/>
</dbReference>
<evidence type="ECO:0000313" key="7">
    <source>
        <dbReference type="Proteomes" id="UP000829708"/>
    </source>
</evidence>
<dbReference type="Pfam" id="PF00107">
    <property type="entry name" value="ADH_zinc_N"/>
    <property type="match status" value="1"/>
</dbReference>
<proteinExistence type="inferred from homology"/>
<keyword evidence="7" id="KW-1185">Reference proteome</keyword>
<accession>A0ABY4DBQ7</accession>
<dbReference type="InterPro" id="IPR011032">
    <property type="entry name" value="GroES-like_sf"/>
</dbReference>
<dbReference type="PANTHER" id="PTHR43401:SF2">
    <property type="entry name" value="L-THREONINE 3-DEHYDROGENASE"/>
    <property type="match status" value="1"/>
</dbReference>
<dbReference type="InterPro" id="IPR050129">
    <property type="entry name" value="Zn_alcohol_dh"/>
</dbReference>
<evidence type="ECO:0000313" key="6">
    <source>
        <dbReference type="EMBL" id="UOM51706.1"/>
    </source>
</evidence>
<feature type="domain" description="Enoyl reductase (ER)" evidence="5">
    <location>
        <begin position="29"/>
        <end position="336"/>
    </location>
</feature>